<dbReference type="eggNOG" id="ENOG502Z8RH">
    <property type="taxonomic scope" value="Bacteria"/>
</dbReference>
<dbReference type="InterPro" id="IPR012347">
    <property type="entry name" value="Ferritin-like"/>
</dbReference>
<dbReference type="PATRIC" id="fig|1308866.3.peg.1953"/>
<name>N4W8M4_9BACI</name>
<protein>
    <recommendedName>
        <fullName evidence="3">DUF3231 family protein</fullName>
    </recommendedName>
</protein>
<reference evidence="1 2" key="1">
    <citation type="submission" date="2013-03" db="EMBL/GenBank/DDBJ databases">
        <title>Draft genome sequence of Gracibacillus halophilus YIM-C55.5, a moderately halophilic and thermophilic organism from the Xiaochaidamu salt lake.</title>
        <authorList>
            <person name="Sugumar T."/>
            <person name="Polireddy D.R."/>
            <person name="Antony A."/>
            <person name="Madhava Y.R."/>
            <person name="Sivakumar N."/>
        </authorList>
    </citation>
    <scope>NUCLEOTIDE SEQUENCE [LARGE SCALE GENOMIC DNA]</scope>
    <source>
        <strain evidence="1 2">YIM-C55.5</strain>
    </source>
</reference>
<organism evidence="1 2">
    <name type="scientific">Gracilibacillus halophilus YIM-C55.5</name>
    <dbReference type="NCBI Taxonomy" id="1308866"/>
    <lineage>
        <taxon>Bacteria</taxon>
        <taxon>Bacillati</taxon>
        <taxon>Bacillota</taxon>
        <taxon>Bacilli</taxon>
        <taxon>Bacillales</taxon>
        <taxon>Bacillaceae</taxon>
        <taxon>Gracilibacillus</taxon>
    </lineage>
</organism>
<gene>
    <name evidence="1" type="ORF">J416_09634</name>
</gene>
<dbReference type="Gene3D" id="1.20.1260.10">
    <property type="match status" value="2"/>
</dbReference>
<dbReference type="RefSeq" id="WP_003469150.1">
    <property type="nucleotide sequence ID" value="NZ_APML01000034.1"/>
</dbReference>
<dbReference type="EMBL" id="APML01000034">
    <property type="protein sequence ID" value="ENH96628.1"/>
    <property type="molecule type" value="Genomic_DNA"/>
</dbReference>
<accession>N4W8M4</accession>
<dbReference type="InterPro" id="IPR021617">
    <property type="entry name" value="DUF3231"/>
</dbReference>
<dbReference type="Proteomes" id="UP000012283">
    <property type="component" value="Unassembled WGS sequence"/>
</dbReference>
<proteinExistence type="predicted"/>
<evidence type="ECO:0000313" key="1">
    <source>
        <dbReference type="EMBL" id="ENH96628.1"/>
    </source>
</evidence>
<sequence>MNEHNIHLTSSEIGSLWTIYMNETMSECMLRFMLQHIQDEDIEPIVRYAYDISSNHVKQLTAIFESEHFAIPKGFGDEDVNMEAPWLFTDSFCLTYVNQMSKVGMVTYSSFVSMSYKRSIRDFVSNALNDVLSLFNESMDVSLAKGLNARHPYIEVPHHSSFIHHNNYFSGLNPFSDKRPLNAIEISHLYLNVMTNSLGENLCLAFAQTSPMQEVQDFMLKAKKMSQKHIKIFSETLQDNDIQTPQVPDVSISNSTTPTFSDKLMMFHLTLIISTGTGNYVMAGAVSQRIDLVLNYERLSFEVGQLAKRAANLMVKYHWLEQSPGTPNREQLAKGKDKS</sequence>
<dbReference type="Pfam" id="PF11553">
    <property type="entry name" value="DUF3231"/>
    <property type="match status" value="2"/>
</dbReference>
<dbReference type="AlphaFoldDB" id="N4W8M4"/>
<comment type="caution">
    <text evidence="1">The sequence shown here is derived from an EMBL/GenBank/DDBJ whole genome shotgun (WGS) entry which is preliminary data.</text>
</comment>
<keyword evidence="2" id="KW-1185">Reference proteome</keyword>
<evidence type="ECO:0008006" key="3">
    <source>
        <dbReference type="Google" id="ProtNLM"/>
    </source>
</evidence>
<evidence type="ECO:0000313" key="2">
    <source>
        <dbReference type="Proteomes" id="UP000012283"/>
    </source>
</evidence>
<dbReference type="STRING" id="1308866.J416_09634"/>